<evidence type="ECO:0000256" key="11">
    <source>
        <dbReference type="ARBA" id="ARBA00022723"/>
    </source>
</evidence>
<dbReference type="GO" id="GO:0030027">
    <property type="term" value="C:lamellipodium"/>
    <property type="evidence" value="ECO:0007669"/>
    <property type="project" value="UniProtKB-SubCell"/>
</dbReference>
<dbReference type="Proteomes" id="UP001152622">
    <property type="component" value="Chromosome 6"/>
</dbReference>
<evidence type="ECO:0000256" key="10">
    <source>
        <dbReference type="ARBA" id="ARBA00022553"/>
    </source>
</evidence>
<reference evidence="28" key="1">
    <citation type="journal article" date="2023" name="Science">
        <title>Genome structures resolve the early diversification of teleost fishes.</title>
        <authorList>
            <person name="Parey E."/>
            <person name="Louis A."/>
            <person name="Montfort J."/>
            <person name="Bouchez O."/>
            <person name="Roques C."/>
            <person name="Iampietro C."/>
            <person name="Lluch J."/>
            <person name="Castinel A."/>
            <person name="Donnadieu C."/>
            <person name="Desvignes T."/>
            <person name="Floi Bucao C."/>
            <person name="Jouanno E."/>
            <person name="Wen M."/>
            <person name="Mejri S."/>
            <person name="Dirks R."/>
            <person name="Jansen H."/>
            <person name="Henkel C."/>
            <person name="Chen W.J."/>
            <person name="Zahm M."/>
            <person name="Cabau C."/>
            <person name="Klopp C."/>
            <person name="Thompson A.W."/>
            <person name="Robinson-Rechavi M."/>
            <person name="Braasch I."/>
            <person name="Lecointre G."/>
            <person name="Bobe J."/>
            <person name="Postlethwait J.H."/>
            <person name="Berthelot C."/>
            <person name="Roest Crollius H."/>
            <person name="Guiguen Y."/>
        </authorList>
    </citation>
    <scope>NUCLEOTIDE SEQUENCE</scope>
    <source>
        <strain evidence="28">WJC10195</strain>
    </source>
</reference>
<dbReference type="Pfam" id="PF00628">
    <property type="entry name" value="PHD"/>
    <property type="match status" value="1"/>
</dbReference>
<evidence type="ECO:0000256" key="22">
    <source>
        <dbReference type="ARBA" id="ARBA00074322"/>
    </source>
</evidence>
<comment type="subcellular location">
    <subcellularLocation>
        <location evidence="5">Cell projection</location>
        <location evidence="5">Lamellipodium</location>
    </subcellularLocation>
    <subcellularLocation>
        <location evidence="3">Cell projection</location>
        <location evidence="3">Ruffle</location>
    </subcellularLocation>
    <subcellularLocation>
        <location evidence="4">Cytoplasm</location>
    </subcellularLocation>
    <subcellularLocation>
        <location evidence="2">Melanosome</location>
    </subcellularLocation>
    <subcellularLocation>
        <location evidence="1">Nucleus</location>
    </subcellularLocation>
</comment>
<dbReference type="Gene3D" id="2.30.30.140">
    <property type="match status" value="1"/>
</dbReference>
<accession>A0A9Q1FFX1</accession>
<evidence type="ECO:0000256" key="23">
    <source>
        <dbReference type="ARBA" id="ARBA00077132"/>
    </source>
</evidence>
<dbReference type="GO" id="GO:0008270">
    <property type="term" value="F:zinc ion binding"/>
    <property type="evidence" value="ECO:0007669"/>
    <property type="project" value="UniProtKB-KW"/>
</dbReference>
<feature type="coiled-coil region" evidence="25">
    <location>
        <begin position="1664"/>
        <end position="1780"/>
    </location>
</feature>
<dbReference type="InterPro" id="IPR002999">
    <property type="entry name" value="Tudor"/>
</dbReference>
<keyword evidence="19" id="KW-0539">Nucleus</keyword>
<proteinExistence type="inferred from homology"/>
<dbReference type="InterPro" id="IPR040477">
    <property type="entry name" value="KDM4-like_Tudor"/>
</dbReference>
<dbReference type="GO" id="GO:0051015">
    <property type="term" value="F:actin filament binding"/>
    <property type="evidence" value="ECO:0007669"/>
    <property type="project" value="InterPro"/>
</dbReference>
<evidence type="ECO:0000313" key="28">
    <source>
        <dbReference type="EMBL" id="KAJ8357529.1"/>
    </source>
</evidence>
<dbReference type="Pfam" id="PF18104">
    <property type="entry name" value="Tudor_2"/>
    <property type="match status" value="1"/>
</dbReference>
<comment type="caution">
    <text evidence="28">The sequence shown here is derived from an EMBL/GenBank/DDBJ whole genome shotgun (WGS) entry which is preliminary data.</text>
</comment>
<keyword evidence="9" id="KW-0963">Cytoplasm</keyword>
<dbReference type="Gene3D" id="3.90.980.20">
    <property type="match status" value="1"/>
</dbReference>
<evidence type="ECO:0000256" key="12">
    <source>
        <dbReference type="ARBA" id="ARBA00022737"/>
    </source>
</evidence>
<comment type="subunit">
    <text evidence="21">Interacts with NUP62. Interacts with NUTF2 and RAN; involved in CAPG nuclear import.</text>
</comment>
<dbReference type="CDD" id="cd11291">
    <property type="entry name" value="gelsolin_S6_like"/>
    <property type="match status" value="1"/>
</dbReference>
<dbReference type="CDD" id="cd15578">
    <property type="entry name" value="PHD1_MTF2"/>
    <property type="match status" value="1"/>
</dbReference>
<feature type="coiled-coil region" evidence="25">
    <location>
        <begin position="1046"/>
        <end position="1122"/>
    </location>
</feature>
<feature type="region of interest" description="Disordered" evidence="26">
    <location>
        <begin position="923"/>
        <end position="945"/>
    </location>
</feature>
<evidence type="ECO:0000256" key="25">
    <source>
        <dbReference type="SAM" id="Coils"/>
    </source>
</evidence>
<name>A0A9Q1FFX1_SYNKA</name>
<dbReference type="PANTHER" id="PTHR18875:SF8">
    <property type="entry name" value="COILED-COIL DOMAIN-CONTAINING PROTEIN 18"/>
    <property type="match status" value="1"/>
</dbReference>
<dbReference type="Gene3D" id="3.40.20.10">
    <property type="entry name" value="Severin"/>
    <property type="match status" value="6"/>
</dbReference>
<dbReference type="InterPro" id="IPR025894">
    <property type="entry name" value="Mtf2_C_dom"/>
</dbReference>
<dbReference type="SUPFAM" id="SSF63748">
    <property type="entry name" value="Tudor/PWWP/MBT"/>
    <property type="match status" value="1"/>
</dbReference>
<dbReference type="GO" id="GO:0051693">
    <property type="term" value="P:actin filament capping"/>
    <property type="evidence" value="ECO:0007669"/>
    <property type="project" value="UniProtKB-KW"/>
</dbReference>
<keyword evidence="12" id="KW-0677">Repeat</keyword>
<dbReference type="InterPro" id="IPR042014">
    <property type="entry name" value="MTF2_PHD1"/>
</dbReference>
<dbReference type="GO" id="GO:0042470">
    <property type="term" value="C:melanosome"/>
    <property type="evidence" value="ECO:0007669"/>
    <property type="project" value="UniProtKB-SubCell"/>
</dbReference>
<comment type="similarity">
    <text evidence="7">Belongs to the villin/gelsolin family.</text>
</comment>
<dbReference type="GO" id="GO:0005634">
    <property type="term" value="C:nucleus"/>
    <property type="evidence" value="ECO:0007669"/>
    <property type="project" value="UniProtKB-SubCell"/>
</dbReference>
<evidence type="ECO:0000256" key="1">
    <source>
        <dbReference type="ARBA" id="ARBA00004123"/>
    </source>
</evidence>
<evidence type="ECO:0000256" key="18">
    <source>
        <dbReference type="ARBA" id="ARBA00023203"/>
    </source>
</evidence>
<evidence type="ECO:0000256" key="9">
    <source>
        <dbReference type="ARBA" id="ARBA00022490"/>
    </source>
</evidence>
<dbReference type="PROSITE" id="PS50016">
    <property type="entry name" value="ZF_PHD_2"/>
    <property type="match status" value="1"/>
</dbReference>
<keyword evidence="18" id="KW-0009">Actin-binding</keyword>
<feature type="region of interest" description="Disordered" evidence="26">
    <location>
        <begin position="1856"/>
        <end position="1909"/>
    </location>
</feature>
<evidence type="ECO:0000256" key="24">
    <source>
        <dbReference type="PROSITE-ProRule" id="PRU00146"/>
    </source>
</evidence>
<feature type="coiled-coil region" evidence="25">
    <location>
        <begin position="1166"/>
        <end position="1467"/>
    </location>
</feature>
<dbReference type="FunFam" id="3.90.980.20:FF:000001">
    <property type="entry name" value="metal-response element-binding transcription factor 2 isoform X1"/>
    <property type="match status" value="1"/>
</dbReference>
<dbReference type="FunFam" id="3.30.40.10:FF:000126">
    <property type="entry name" value="metal-response element-binding transcription factor 2 isoform X1"/>
    <property type="match status" value="1"/>
</dbReference>
<dbReference type="SMART" id="SM00249">
    <property type="entry name" value="PHD"/>
    <property type="match status" value="2"/>
</dbReference>
<dbReference type="CDD" id="cd11290">
    <property type="entry name" value="gelsolin_S1_like"/>
    <property type="match status" value="1"/>
</dbReference>
<keyword evidence="13 24" id="KW-0863">Zinc-finger</keyword>
<organism evidence="28 29">
    <name type="scientific">Synaphobranchus kaupii</name>
    <name type="common">Kaup's arrowtooth eel</name>
    <dbReference type="NCBI Taxonomy" id="118154"/>
    <lineage>
        <taxon>Eukaryota</taxon>
        <taxon>Metazoa</taxon>
        <taxon>Chordata</taxon>
        <taxon>Craniata</taxon>
        <taxon>Vertebrata</taxon>
        <taxon>Euteleostomi</taxon>
        <taxon>Actinopterygii</taxon>
        <taxon>Neopterygii</taxon>
        <taxon>Teleostei</taxon>
        <taxon>Anguilliformes</taxon>
        <taxon>Synaphobranchidae</taxon>
        <taxon>Synaphobranchus</taxon>
    </lineage>
</organism>
<evidence type="ECO:0000256" key="3">
    <source>
        <dbReference type="ARBA" id="ARBA00004466"/>
    </source>
</evidence>
<dbReference type="FunFam" id="3.40.20.10:FF:000002">
    <property type="entry name" value="Gelsolin"/>
    <property type="match status" value="1"/>
</dbReference>
<dbReference type="InterPro" id="IPR042015">
    <property type="entry name" value="MTF2_PHD2"/>
</dbReference>
<dbReference type="InterPro" id="IPR011011">
    <property type="entry name" value="Znf_FYVE_PHD"/>
</dbReference>
<keyword evidence="11" id="KW-0479">Metal-binding</keyword>
<dbReference type="PROSITE" id="PS01359">
    <property type="entry name" value="ZF_PHD_1"/>
    <property type="match status" value="1"/>
</dbReference>
<evidence type="ECO:0000256" key="21">
    <source>
        <dbReference type="ARBA" id="ARBA00063813"/>
    </source>
</evidence>
<dbReference type="CDD" id="cd20450">
    <property type="entry name" value="Tudor_MTF2"/>
    <property type="match status" value="1"/>
</dbReference>
<keyword evidence="14" id="KW-0862">Zinc</keyword>
<evidence type="ECO:0000256" key="8">
    <source>
        <dbReference type="ARBA" id="ARBA00022467"/>
    </source>
</evidence>
<dbReference type="InterPro" id="IPR001965">
    <property type="entry name" value="Znf_PHD"/>
</dbReference>
<evidence type="ECO:0000256" key="17">
    <source>
        <dbReference type="ARBA" id="ARBA00023054"/>
    </source>
</evidence>
<evidence type="ECO:0000256" key="2">
    <source>
        <dbReference type="ARBA" id="ARBA00004223"/>
    </source>
</evidence>
<evidence type="ECO:0000256" key="13">
    <source>
        <dbReference type="ARBA" id="ARBA00022771"/>
    </source>
</evidence>
<keyword evidence="17 25" id="KW-0175">Coiled coil</keyword>
<evidence type="ECO:0000256" key="19">
    <source>
        <dbReference type="ARBA" id="ARBA00023242"/>
    </source>
</evidence>
<gene>
    <name evidence="28" type="ORF">SKAU_G00203230</name>
</gene>
<evidence type="ECO:0000313" key="29">
    <source>
        <dbReference type="Proteomes" id="UP001152622"/>
    </source>
</evidence>
<evidence type="ECO:0000256" key="6">
    <source>
        <dbReference type="ARBA" id="ARBA00008084"/>
    </source>
</evidence>
<dbReference type="SUPFAM" id="SSF55753">
    <property type="entry name" value="Actin depolymerizing proteins"/>
    <property type="match status" value="6"/>
</dbReference>
<keyword evidence="16" id="KW-0007">Acetylation</keyword>
<keyword evidence="8" id="KW-0117">Actin capping</keyword>
<dbReference type="Pfam" id="PF14061">
    <property type="entry name" value="Mtf2_C"/>
    <property type="match status" value="1"/>
</dbReference>
<dbReference type="FunFam" id="3.40.20.10:FF:000040">
    <property type="entry name" value="macrophage-capping protein-like isoform X1"/>
    <property type="match status" value="1"/>
</dbReference>
<dbReference type="OrthoDB" id="2160759at2759"/>
<dbReference type="SUPFAM" id="SSF57903">
    <property type="entry name" value="FYVE/PHD zinc finger"/>
    <property type="match status" value="2"/>
</dbReference>
<evidence type="ECO:0000256" key="5">
    <source>
        <dbReference type="ARBA" id="ARBA00004510"/>
    </source>
</evidence>
<dbReference type="InterPro" id="IPR007122">
    <property type="entry name" value="Villin/Gelsolin"/>
</dbReference>
<evidence type="ECO:0000256" key="7">
    <source>
        <dbReference type="ARBA" id="ARBA00008418"/>
    </source>
</evidence>
<evidence type="ECO:0000256" key="16">
    <source>
        <dbReference type="ARBA" id="ARBA00022990"/>
    </source>
</evidence>
<feature type="region of interest" description="Disordered" evidence="26">
    <location>
        <begin position="653"/>
        <end position="698"/>
    </location>
</feature>
<dbReference type="SMART" id="SM00333">
    <property type="entry name" value="TUDOR"/>
    <property type="match status" value="1"/>
</dbReference>
<feature type="region of interest" description="Disordered" evidence="26">
    <location>
        <begin position="445"/>
        <end position="562"/>
    </location>
</feature>
<evidence type="ECO:0000256" key="20">
    <source>
        <dbReference type="ARBA" id="ARBA00023273"/>
    </source>
</evidence>
<feature type="compositionally biased region" description="Basic residues" evidence="26">
    <location>
        <begin position="526"/>
        <end position="538"/>
    </location>
</feature>
<keyword evidence="15" id="KW-0156">Chromatin regulator</keyword>
<dbReference type="EMBL" id="JAINUF010000006">
    <property type="protein sequence ID" value="KAJ8357529.1"/>
    <property type="molecule type" value="Genomic_DNA"/>
</dbReference>
<evidence type="ECO:0000259" key="27">
    <source>
        <dbReference type="PROSITE" id="PS50016"/>
    </source>
</evidence>
<dbReference type="CDD" id="cd11289">
    <property type="entry name" value="gelsolin_S2_like"/>
    <property type="match status" value="1"/>
</dbReference>
<dbReference type="InterPro" id="IPR029006">
    <property type="entry name" value="ADF-H/Gelsolin-like_dom_sf"/>
</dbReference>
<feature type="coiled-coil region" evidence="25">
    <location>
        <begin position="885"/>
        <end position="919"/>
    </location>
</feature>
<comment type="similarity">
    <text evidence="6">Belongs to the Polycomblike family.</text>
</comment>
<dbReference type="Gene3D" id="3.30.40.10">
    <property type="entry name" value="Zinc/RING finger domain, C3HC4 (zinc finger)"/>
    <property type="match status" value="1"/>
</dbReference>
<dbReference type="CDD" id="cd15580">
    <property type="entry name" value="PHD2_MTF2"/>
    <property type="match status" value="1"/>
</dbReference>
<keyword evidence="20" id="KW-0966">Cell projection</keyword>
<sequence length="2643" mass="297318">MRDATGVANVSDHQKSHSHRQTKSPASPAKHSFKDGHRGTRKLASKFEEGQDVLARWSDGLFYLGTITKINQQNQSCFVVFEDRSKSWVLWKDIQTVDRPQCLWAFTNSKFNQASGDEIREGASSGGEMVCTICQEESSEAPNEMVICDKCGQGYHQLCHAPNIDSSVIASDDKWLCRQCVFATTTKRGGALKKGPNAKALQEMKQSLPYALEDLVWDQGHKTNMQQCYCYCGGPGDWFLKMLQCSRCKQWFHEACIQCFQKPMLFGDRFYLFICSVCNSGPEYLKRLPLRWADIVHLSLYNLSVIHKKKYFDSELELMAYINENWERLQLGELGETPKSDRYGSILEALNNNHTMFMSGKEIKKKKHLFGLRIRFPPAPQSTDSRADREPERASHEIKIKGRKSTKPIADPSEMSNGVGKKGKRKHMGTHSFETLAKLRRSSELLTQEDEKPPAVENHPLDLLAPKSNRSDKSVPSSSTSDVESISAASTTETTSTSISRQSSLCSSSRTRTGRLWPITQPSAQRRGRRRGRGRPRRALQPPNPEIPAREPEPAEPCPLPGLNTDIAHSLDQDTQLSHLKSSITSYFGAAGRMACGEKYRVLARRVTLDGKVQYLVEWEGVTASSEDDLVKDVVNLRNQLRQTEIGLQSLGEQLSGSNSEHSDHSPGRVQPGGLTLEDLQRPDVTQPPPVSPILPESSFSIANGNVPHTDYRPPSVTEIEISQLRKTLGSIREENSCLVLENQKLVTELETVQFEIASSHAKVMGTTAGPKAPSLSVMKEQIQGLETEVEAHATALRVSEQKLEEKQQCVLMNSRMTTKLKQELKTVQADLAHRISLGKRMEQQRNEALRNAEKLTMAFKEYKGNISEKMNKVVENEMKLKESLIECDRERGELEGRCSKLERERTEVNRIIRQLKEDSSKAQALSAENADLRSHVDGSTGEVSRLQRELAESKAAAEALKRENGELRSFSTSQEQRLALCLREGEQTRAELASLEAILNVLHLREGGGVLCMQPCVLPQVPLAGYSDFRNAKPGERYAQLLPALQALEQQRSRQASLASGLEEQLSRAKEELSTLQSSMSQRTSHFQHIHSELLEKANDATRLERELKKKSARVGALEKQLQEKAAAYSAAAVKNCELEQILLDKNCSLQHSESLLGRKQKDFQQALEKSKKAYAEKSKQLQEQMELLQQSLDQKKAQVQELERRVSASQRERQEAQRKAEQLQASLAQVTQEKELNAIQNEGAVRSVKEQAAESAATVRNLEAALMSCRDDLSTYLLKMEEAKTLFEKQLELKSTEVESLQAELRNGAQASKMSGKHMAQLQFSLQQQEAMLQESSARVSELEECQALLQRQVSRLEKELEVERTGAAQELRMREQREQEVQMKEREVVKLTSSLTQLTAEMSQCRAELTDIELELLRLRRDSSTKASQLSQMKESLQETQGMLEKKSELVVDLEEKLHRSEMDRRNSLQRTQVLEGQLQTVRGELSGTLDHLQELRSLLQRTQLTVEERDAALDKLAEELRESQRELEERNHEFLDMDSTLKERQEELQKRAQQLGQLDVAIQDHKLEKERKILHLQRALERSEQEVQERQKQVQFLSERLEMVRSQLSAKENLEKDALDQGQQLRVCREQLQRTAQEQRGLLGRCESLARELDGSTQLAHEREARVRQLAQELAAMEAQAVQREAAQQVTVASLQKELESLKEEHHLEVSSLQQSRAQLLKISEHSRSTQEQRADHLAEKLQRMRAQMEEAQATADSLQEELHARQQLLQTASEALLIKESEVTRLQAKLSSYDRMAELQNSSLQRESALQPPTACRRRCGPLDQSWRGLSQLDGSSSELSFNPLTYAANEDAAPLSPGRHTPGGHFHQHAQVPEPHGGRRRYRPPPPRRPPARARRTPSKTQAAVLQGEYNRKRSACVRDKQRFNGTKMSHDKLFTRLTFEMAWCETKPWQRFPCATTTTNAAMASHKEFQNAGKEAGLQIWRIENLDLKPVPKPLYGNFYTGDAYIVLYTTSAPSYYIHMWMGNECSQDESGAAAIFSMQLDDHLGGGPVQYREVQNNESIAFLGYFKSGIKYKLGGVASGFQHVVINDMSVKRLLHIKGRRTIRATEVDMSWGSFNKGDCFIVDLGKDVYQWCGSECNRFERLKASQVAIDIRDNERNGRAKLHMVEDGAEPQEIIAALGPRPEIAAGSPDDEAVDTSNKKKAALYMISDASGSMKATSVAPSSPFKQEMLSPDECYILDNGVDKKLFLWKGPNANTAERKAAMKAAEQFIKDKGYSKMTQIQVMPAGGETTLFKQFFSNWRDKDQTMGPSKAYTIGSIARGGADPLRRLRSALQQDNGCPAWHGGRWLWESPDLAYRLGGREQHIIYTWQGLKSTQDELAASAFLTVKLDDSMGGAPVQVRVTQGQEPPHLMSLFKDKPMIIHNGGTSRKGGQTQAGSTRLFHIRQSSTRATRAVEVEPSASCLNTNDVDEEMAAAKHVVSFLGGSPTDVSEGKEPAGLWSALGGKKEYQTSMSLQKTVNSPRLFGCSNKSGRLIAEEVPGDFSQSDLATDDVMLLDTGDQIFLWIGIEANEVEKTGAPKIAKEYVECDPSGRRGVPIATIKQGFEPFTFTGWFQAWDPKMWETDPLERIRGRF</sequence>
<feature type="compositionally biased region" description="Basic and acidic residues" evidence="26">
    <location>
        <begin position="385"/>
        <end position="400"/>
    </location>
</feature>
<evidence type="ECO:0000256" key="26">
    <source>
        <dbReference type="SAM" id="MobiDB-lite"/>
    </source>
</evidence>
<feature type="coiled-coil region" evidence="25">
    <location>
        <begin position="1570"/>
        <end position="1611"/>
    </location>
</feature>
<dbReference type="FunFam" id="3.40.20.10:FF:000005">
    <property type="entry name" value="Gelsolin"/>
    <property type="match status" value="1"/>
</dbReference>
<keyword evidence="10" id="KW-0597">Phosphoprotein</keyword>
<keyword evidence="29" id="KW-1185">Reference proteome</keyword>
<dbReference type="FunFam" id="3.40.20.10:FF:000037">
    <property type="entry name" value="macrophage-capping protein-like isoform X2"/>
    <property type="match status" value="1"/>
</dbReference>
<dbReference type="InterPro" id="IPR007123">
    <property type="entry name" value="Gelsolin-like_dom"/>
</dbReference>
<evidence type="ECO:0000256" key="15">
    <source>
        <dbReference type="ARBA" id="ARBA00022853"/>
    </source>
</evidence>
<dbReference type="SMART" id="SM00262">
    <property type="entry name" value="GEL"/>
    <property type="match status" value="6"/>
</dbReference>
<evidence type="ECO:0000256" key="14">
    <source>
        <dbReference type="ARBA" id="ARBA00022833"/>
    </source>
</evidence>
<feature type="compositionally biased region" description="Low complexity" evidence="26">
    <location>
        <begin position="474"/>
        <end position="511"/>
    </location>
</feature>
<dbReference type="InterPro" id="IPR019786">
    <property type="entry name" value="Zinc_finger_PHD-type_CS"/>
</dbReference>
<dbReference type="GO" id="GO:0001726">
    <property type="term" value="C:ruffle"/>
    <property type="evidence" value="ECO:0007669"/>
    <property type="project" value="UniProtKB-SubCell"/>
</dbReference>
<dbReference type="CDD" id="cd11292">
    <property type="entry name" value="gelsolin_S3_like"/>
    <property type="match status" value="1"/>
</dbReference>
<dbReference type="GO" id="GO:0006325">
    <property type="term" value="P:chromatin organization"/>
    <property type="evidence" value="ECO:0007669"/>
    <property type="project" value="UniProtKB-KW"/>
</dbReference>
<dbReference type="InterPro" id="IPR019787">
    <property type="entry name" value="Znf_PHD-finger"/>
</dbReference>
<feature type="region of interest" description="Disordered" evidence="26">
    <location>
        <begin position="1"/>
        <end position="37"/>
    </location>
</feature>
<protein>
    <recommendedName>
        <fullName evidence="22">Macrophage-capping protein</fullName>
    </recommendedName>
    <alternativeName>
        <fullName evidence="23">Actin regulatory protein CAP-G</fullName>
    </alternativeName>
</protein>
<dbReference type="PRINTS" id="PR00597">
    <property type="entry name" value="GELSOLIN"/>
</dbReference>
<evidence type="ECO:0000256" key="4">
    <source>
        <dbReference type="ARBA" id="ARBA00004496"/>
    </source>
</evidence>
<feature type="domain" description="PHD-type" evidence="27">
    <location>
        <begin position="128"/>
        <end position="183"/>
    </location>
</feature>
<feature type="region of interest" description="Disordered" evidence="26">
    <location>
        <begin position="375"/>
        <end position="430"/>
    </location>
</feature>
<dbReference type="Pfam" id="PF00626">
    <property type="entry name" value="Gelsolin"/>
    <property type="match status" value="5"/>
</dbReference>
<dbReference type="PANTHER" id="PTHR18875">
    <property type="entry name" value="SARCOMA ANTIGEN NY-SAR-24/CYTOSKELETAL PROTEIN SOJO"/>
    <property type="match status" value="1"/>
</dbReference>
<feature type="coiled-coil region" evidence="25">
    <location>
        <begin position="1510"/>
        <end position="1541"/>
    </location>
</feature>
<dbReference type="InterPro" id="IPR013083">
    <property type="entry name" value="Znf_RING/FYVE/PHD"/>
</dbReference>